<dbReference type="Pfam" id="PF06508">
    <property type="entry name" value="QueC"/>
    <property type="match status" value="1"/>
</dbReference>
<comment type="pathway">
    <text evidence="1 11">Purine metabolism; 7-cyano-7-deazaguanine biosynthesis.</text>
</comment>
<evidence type="ECO:0000256" key="9">
    <source>
        <dbReference type="ARBA" id="ARBA00039149"/>
    </source>
</evidence>
<keyword evidence="13" id="KW-1185">Reference proteome</keyword>
<dbReference type="SUPFAM" id="SSF52402">
    <property type="entry name" value="Adenine nucleotide alpha hydrolases-like"/>
    <property type="match status" value="1"/>
</dbReference>
<keyword evidence="4 11" id="KW-0547">Nucleotide-binding</keyword>
<dbReference type="OrthoDB" id="9789567at2"/>
<dbReference type="Proteomes" id="UP000076066">
    <property type="component" value="Chromosome"/>
</dbReference>
<reference evidence="12 13" key="1">
    <citation type="submission" date="2016-02" db="EMBL/GenBank/DDBJ databases">
        <title>Complete Genome of H5569, the type strain of the newly described species Haematospirillium jordaniae.</title>
        <authorList>
            <person name="Nicholson A.C."/>
            <person name="Humrighouse B.W."/>
            <person name="Loparov V."/>
            <person name="McQuiston J.R."/>
        </authorList>
    </citation>
    <scope>NUCLEOTIDE SEQUENCE [LARGE SCALE GENOMIC DNA]</scope>
    <source>
        <strain evidence="12 13">H5569</strain>
    </source>
</reference>
<evidence type="ECO:0000256" key="3">
    <source>
        <dbReference type="ARBA" id="ARBA00022723"/>
    </source>
</evidence>
<dbReference type="GeneID" id="53315964"/>
<evidence type="ECO:0000256" key="1">
    <source>
        <dbReference type="ARBA" id="ARBA00005061"/>
    </source>
</evidence>
<evidence type="ECO:0000256" key="4">
    <source>
        <dbReference type="ARBA" id="ARBA00022741"/>
    </source>
</evidence>
<feature type="binding site" evidence="11">
    <location>
        <position position="217"/>
    </location>
    <ligand>
        <name>Zn(2+)</name>
        <dbReference type="ChEBI" id="CHEBI:29105"/>
    </ligand>
</feature>
<comment type="cofactor">
    <cofactor evidence="11">
        <name>Zn(2+)</name>
        <dbReference type="ChEBI" id="CHEBI:29105"/>
    </cofactor>
    <text evidence="11">Binds 1 zinc ion per subunit.</text>
</comment>
<dbReference type="KEGG" id="hjo:AY555_02205"/>
<evidence type="ECO:0000256" key="5">
    <source>
        <dbReference type="ARBA" id="ARBA00022785"/>
    </source>
</evidence>
<evidence type="ECO:0000256" key="10">
    <source>
        <dbReference type="ARBA" id="ARBA00047890"/>
    </source>
</evidence>
<name>A0A143DBT8_9PROT</name>
<dbReference type="EMBL" id="CP014525">
    <property type="protein sequence ID" value="AMW34184.1"/>
    <property type="molecule type" value="Genomic_DNA"/>
</dbReference>
<accession>A0A143DBT8</accession>
<dbReference type="UniPathway" id="UPA00391"/>
<dbReference type="GO" id="GO:0016879">
    <property type="term" value="F:ligase activity, forming carbon-nitrogen bonds"/>
    <property type="evidence" value="ECO:0007669"/>
    <property type="project" value="UniProtKB-UniRule"/>
</dbReference>
<feature type="binding site" evidence="11">
    <location>
        <begin position="11"/>
        <end position="21"/>
    </location>
    <ligand>
        <name>ATP</name>
        <dbReference type="ChEBI" id="CHEBI:30616"/>
    </ligand>
</feature>
<evidence type="ECO:0000256" key="11">
    <source>
        <dbReference type="HAMAP-Rule" id="MF_01633"/>
    </source>
</evidence>
<organism evidence="12 13">
    <name type="scientific">Haematospirillum jordaniae</name>
    <dbReference type="NCBI Taxonomy" id="1549855"/>
    <lineage>
        <taxon>Bacteria</taxon>
        <taxon>Pseudomonadati</taxon>
        <taxon>Pseudomonadota</taxon>
        <taxon>Alphaproteobacteria</taxon>
        <taxon>Rhodospirillales</taxon>
        <taxon>Novispirillaceae</taxon>
        <taxon>Haematospirillum</taxon>
    </lineage>
</organism>
<comment type="catalytic activity">
    <reaction evidence="10 11">
        <text>7-carboxy-7-carbaguanine + NH4(+) + 2 ATP = 7-cyano-7-carbaguanine + 2 AMP + 2 diphosphate + 2 H(+)</text>
        <dbReference type="Rhea" id="RHEA:27982"/>
        <dbReference type="ChEBI" id="CHEBI:15378"/>
        <dbReference type="ChEBI" id="CHEBI:28938"/>
        <dbReference type="ChEBI" id="CHEBI:30616"/>
        <dbReference type="ChEBI" id="CHEBI:33019"/>
        <dbReference type="ChEBI" id="CHEBI:45075"/>
        <dbReference type="ChEBI" id="CHEBI:61036"/>
        <dbReference type="ChEBI" id="CHEBI:456215"/>
        <dbReference type="EC" id="6.3.4.20"/>
    </reaction>
</comment>
<evidence type="ECO:0000256" key="6">
    <source>
        <dbReference type="ARBA" id="ARBA00022833"/>
    </source>
</evidence>
<dbReference type="EC" id="6.3.4.20" evidence="9 11"/>
<keyword evidence="6 11" id="KW-0862">Zinc</keyword>
<feature type="binding site" evidence="11">
    <location>
        <position position="220"/>
    </location>
    <ligand>
        <name>Zn(2+)</name>
        <dbReference type="ChEBI" id="CHEBI:29105"/>
    </ligand>
</feature>
<dbReference type="RefSeq" id="WP_066132849.1">
    <property type="nucleotide sequence ID" value="NZ_CP014525.1"/>
</dbReference>
<dbReference type="InterPro" id="IPR014729">
    <property type="entry name" value="Rossmann-like_a/b/a_fold"/>
</dbReference>
<evidence type="ECO:0000256" key="8">
    <source>
        <dbReference type="ARBA" id="ARBA00037993"/>
    </source>
</evidence>
<gene>
    <name evidence="11" type="primary">queC</name>
    <name evidence="12" type="ORF">AY555_02205</name>
</gene>
<dbReference type="PIRSF" id="PIRSF006293">
    <property type="entry name" value="ExsB"/>
    <property type="match status" value="1"/>
</dbReference>
<dbReference type="GO" id="GO:0005524">
    <property type="term" value="F:ATP binding"/>
    <property type="evidence" value="ECO:0007669"/>
    <property type="project" value="UniProtKB-UniRule"/>
</dbReference>
<dbReference type="InterPro" id="IPR018317">
    <property type="entry name" value="QueC"/>
</dbReference>
<dbReference type="CDD" id="cd01995">
    <property type="entry name" value="QueC-like"/>
    <property type="match status" value="1"/>
</dbReference>
<dbReference type="STRING" id="1549855.AY555_02205"/>
<keyword evidence="5 11" id="KW-0671">Queuosine biosynthesis</keyword>
<dbReference type="GO" id="GO:0008270">
    <property type="term" value="F:zinc ion binding"/>
    <property type="evidence" value="ECO:0007669"/>
    <property type="project" value="UniProtKB-UniRule"/>
</dbReference>
<comment type="function">
    <text evidence="11">Catalyzes the ATP-dependent conversion of 7-carboxy-7-deazaguanine (CDG) to 7-cyano-7-deazaguanine (preQ(0)).</text>
</comment>
<proteinExistence type="inferred from homology"/>
<keyword evidence="2 11" id="KW-0436">Ligase</keyword>
<dbReference type="HAMAP" id="MF_01633">
    <property type="entry name" value="QueC"/>
    <property type="match status" value="1"/>
</dbReference>
<dbReference type="Gene3D" id="3.40.50.620">
    <property type="entry name" value="HUPs"/>
    <property type="match status" value="1"/>
</dbReference>
<comment type="similarity">
    <text evidence="8 11">Belongs to the QueC family.</text>
</comment>
<evidence type="ECO:0000256" key="2">
    <source>
        <dbReference type="ARBA" id="ARBA00022598"/>
    </source>
</evidence>
<dbReference type="PANTHER" id="PTHR42914">
    <property type="entry name" value="7-CYANO-7-DEAZAGUANINE SYNTHASE"/>
    <property type="match status" value="1"/>
</dbReference>
<evidence type="ECO:0000313" key="12">
    <source>
        <dbReference type="EMBL" id="AMW34184.1"/>
    </source>
</evidence>
<dbReference type="PANTHER" id="PTHR42914:SF1">
    <property type="entry name" value="7-CYANO-7-DEAZAGUANINE SYNTHASE"/>
    <property type="match status" value="1"/>
</dbReference>
<evidence type="ECO:0000313" key="13">
    <source>
        <dbReference type="Proteomes" id="UP000076066"/>
    </source>
</evidence>
<sequence length="236" mass="26540">MLDHDAALVLFSGGQDSATCLAWALERYTRVETVGFDYRQRHAIELEVRHSFRESIAHLHNHWGNRLGVDHRIDARSLADISQTAMTETVAFRTGSDGLPNTFVPGRNLLFLTYAAAIAYRRGIRTLVTGVCETDFSGYPDCRDDTLKAMQVALNLGMDCRFVVETPLMWIDKAGTWAMAHDLGGDKLVDLILEKTHTCYAGDRDHRHPWGYGCGTCQACELRARGWDAWQQAVHQ</sequence>
<dbReference type="AlphaFoldDB" id="A0A143DBT8"/>
<feature type="binding site" evidence="11">
    <location>
        <position position="199"/>
    </location>
    <ligand>
        <name>Zn(2+)</name>
        <dbReference type="ChEBI" id="CHEBI:29105"/>
    </ligand>
</feature>
<dbReference type="GO" id="GO:0008616">
    <property type="term" value="P:tRNA queuosine(34) biosynthetic process"/>
    <property type="evidence" value="ECO:0007669"/>
    <property type="project" value="UniProtKB-UniRule"/>
</dbReference>
<evidence type="ECO:0000256" key="7">
    <source>
        <dbReference type="ARBA" id="ARBA00022840"/>
    </source>
</evidence>
<protein>
    <recommendedName>
        <fullName evidence="9 11">7-cyano-7-deazaguanine synthase</fullName>
        <ecNumber evidence="9 11">6.3.4.20</ecNumber>
    </recommendedName>
    <alternativeName>
        <fullName evidence="11">7-cyano-7-carbaguanine synthase</fullName>
    </alternativeName>
    <alternativeName>
        <fullName evidence="11">PreQ(0) synthase</fullName>
    </alternativeName>
    <alternativeName>
        <fullName evidence="11">Queuosine biosynthesis protein QueC</fullName>
    </alternativeName>
</protein>
<feature type="binding site" evidence="11">
    <location>
        <position position="214"/>
    </location>
    <ligand>
        <name>Zn(2+)</name>
        <dbReference type="ChEBI" id="CHEBI:29105"/>
    </ligand>
</feature>
<keyword evidence="3 11" id="KW-0479">Metal-binding</keyword>
<keyword evidence="7 11" id="KW-0067">ATP-binding</keyword>
<dbReference type="NCBIfam" id="TIGR00364">
    <property type="entry name" value="7-cyano-7-deazaguanine synthase QueC"/>
    <property type="match status" value="1"/>
</dbReference>